<keyword evidence="3" id="KW-1185">Reference proteome</keyword>
<evidence type="ECO:0000313" key="3">
    <source>
        <dbReference type="Proteomes" id="UP001597342"/>
    </source>
</evidence>
<dbReference type="Proteomes" id="UP001597342">
    <property type="component" value="Unassembled WGS sequence"/>
</dbReference>
<dbReference type="EMBL" id="JBHUHU010000005">
    <property type="protein sequence ID" value="MFD2101696.1"/>
    <property type="molecule type" value="Genomic_DNA"/>
</dbReference>
<proteinExistence type="predicted"/>
<dbReference type="InterPro" id="IPR008928">
    <property type="entry name" value="6-hairpin_glycosidase_sf"/>
</dbReference>
<sequence length="796" mass="89759">MKWPNYKIALFGLLFWNCSETKKPMVFSNLMENSAHINGKAEYLASPFVTAGNRVYMVGHQDGTFPEIGWHIKGEMGGIWDHPIKLMDGFDIELRWKDESFLLNKAETFTNYPFANAHQFSVPSKEISVNRWQFVPDDLEGLLVQIELTNNASTATTFDLGFTGHSDLRPTWLGERTNMTDSKDESIFEEAIQGWIVKDQNNPWFVCYASDTAPTDKSKAENIYGGRGVSNQLNYTISLAPNETKSINFVISGSYTSKENAIATLNTIKSDWPHLLEEKKERYQQLAHQTQLTIPDKKMQQAFEWLKYNCDWLVRTVPEVGTGITAGIPDYPWWFGVDSEYALQGYMAIGQTDAVYNTIALLDSVSNNVNGNGKIIHEMSTNGAVFNKGNINETPQFASLIWSIYQWNGDKSFLEKYFPTIQKGLSWLLKENDLDGNGFPEGFGMMEIHGLDSEMIDVAAYSQKAFADASQMAEALGKDALAAKYQEVAGQLKQKINTEFWSENFNSYADFIGTDTQALHLIEDAIIRADTLNKPWAVEELEATKQFIKTHPSNKPRPFVMHHNWVVNTPMEMGIADTSKALKALKTAEQFVNPFGVFVTGIDRDQSAGSDDGSFKGSKIFSYTGAVMTLPTGVQARAENNYGRPNEALNYLERMTRTFSYAFPGSIYEVSPDYGMITQAWNIYSFAYPIVHQFFGIQPRSSQKEVVISPLMPDSWDDCALQNVKIGDGANEISMFYTKKDGKTTIKIEQTNLEWKIKLKIPKSQLEQLQILEGTLHSSENDSWVESEGMKVEVSF</sequence>
<comment type="caution">
    <text evidence="2">The sequence shown here is derived from an EMBL/GenBank/DDBJ whole genome shotgun (WGS) entry which is preliminary data.</text>
</comment>
<dbReference type="SUPFAM" id="SSF48208">
    <property type="entry name" value="Six-hairpin glycosidases"/>
    <property type="match status" value="1"/>
</dbReference>
<organism evidence="2 3">
    <name type="scientific">Flagellimonas iocasae</name>
    <dbReference type="NCBI Taxonomy" id="2055905"/>
    <lineage>
        <taxon>Bacteria</taxon>
        <taxon>Pseudomonadati</taxon>
        <taxon>Bacteroidota</taxon>
        <taxon>Flavobacteriia</taxon>
        <taxon>Flavobacteriales</taxon>
        <taxon>Flavobacteriaceae</taxon>
        <taxon>Flagellimonas</taxon>
    </lineage>
</organism>
<dbReference type="Pfam" id="PF17389">
    <property type="entry name" value="Bac_rhamnosid6H"/>
    <property type="match status" value="1"/>
</dbReference>
<accession>A0ABW4Y4W4</accession>
<dbReference type="InterPro" id="IPR012341">
    <property type="entry name" value="6hp_glycosidase-like_sf"/>
</dbReference>
<dbReference type="Gene3D" id="1.50.10.10">
    <property type="match status" value="1"/>
</dbReference>
<gene>
    <name evidence="2" type="ORF">ACFSJE_18030</name>
</gene>
<protein>
    <submittedName>
        <fullName evidence="2">Glycogen debranching protein</fullName>
    </submittedName>
</protein>
<name>A0ABW4Y4W4_9FLAO</name>
<dbReference type="RefSeq" id="WP_379832263.1">
    <property type="nucleotide sequence ID" value="NZ_JBHUHU010000005.1"/>
</dbReference>
<reference evidence="3" key="1">
    <citation type="journal article" date="2019" name="Int. J. Syst. Evol. Microbiol.">
        <title>The Global Catalogue of Microorganisms (GCM) 10K type strain sequencing project: providing services to taxonomists for standard genome sequencing and annotation.</title>
        <authorList>
            <consortium name="The Broad Institute Genomics Platform"/>
            <consortium name="The Broad Institute Genome Sequencing Center for Infectious Disease"/>
            <person name="Wu L."/>
            <person name="Ma J."/>
        </authorList>
    </citation>
    <scope>NUCLEOTIDE SEQUENCE [LARGE SCALE GENOMIC DNA]</scope>
    <source>
        <strain evidence="3">JCM 3389</strain>
    </source>
</reference>
<dbReference type="InterPro" id="IPR035396">
    <property type="entry name" value="Bac_rhamnosid6H"/>
</dbReference>
<evidence type="ECO:0000313" key="2">
    <source>
        <dbReference type="EMBL" id="MFD2101696.1"/>
    </source>
</evidence>
<evidence type="ECO:0000259" key="1">
    <source>
        <dbReference type="Pfam" id="PF17389"/>
    </source>
</evidence>
<feature type="domain" description="Alpha-L-rhamnosidase six-hairpin glycosidase" evidence="1">
    <location>
        <begin position="395"/>
        <end position="505"/>
    </location>
</feature>